<evidence type="ECO:0000259" key="4">
    <source>
        <dbReference type="Pfam" id="PF06094"/>
    </source>
</evidence>
<dbReference type="SUPFAM" id="SSF110857">
    <property type="entry name" value="Gamma-glutamyl cyclotransferase-like"/>
    <property type="match status" value="1"/>
</dbReference>
<reference evidence="6" key="1">
    <citation type="submission" date="2025-08" db="UniProtKB">
        <authorList>
            <consortium name="RefSeq"/>
        </authorList>
    </citation>
    <scope>IDENTIFICATION</scope>
</reference>
<dbReference type="GeneID" id="101845195"/>
<feature type="domain" description="Gamma-glutamylcyclotransferase AIG2-like" evidence="4">
    <location>
        <begin position="38"/>
        <end position="148"/>
    </location>
</feature>
<dbReference type="InterPro" id="IPR013024">
    <property type="entry name" value="GGCT-like"/>
</dbReference>
<keyword evidence="5" id="KW-1185">Reference proteome</keyword>
<dbReference type="InterPro" id="IPR009288">
    <property type="entry name" value="AIG2-like_dom"/>
</dbReference>
<dbReference type="CDD" id="cd06661">
    <property type="entry name" value="GGCT_like"/>
    <property type="match status" value="1"/>
</dbReference>
<evidence type="ECO:0000313" key="6">
    <source>
        <dbReference type="RefSeq" id="XP_005107342.1"/>
    </source>
</evidence>
<sequence length="192" mass="22004">MTTRPESDASAGESSANLTENPTPDHALDPNTHPHLAFVYGTLKTTEPNHRHMFAKGAAGSQLVGRARTVEKFPLIVATPYNVPFLLLKEGTGNQITGELYRVNDETLAYLDWFEDHPAWYLRTKCQVTLLDEVKAEPVECWIYGLPKFKKSLLDLPFLEVYHDNLREEHERFRHVDDRAIDQIKQTLCDRE</sequence>
<dbReference type="Pfam" id="PF06094">
    <property type="entry name" value="GGACT"/>
    <property type="match status" value="1"/>
</dbReference>
<organism evidence="5 6">
    <name type="scientific">Aplysia californica</name>
    <name type="common">California sea hare</name>
    <dbReference type="NCBI Taxonomy" id="6500"/>
    <lineage>
        <taxon>Eukaryota</taxon>
        <taxon>Metazoa</taxon>
        <taxon>Spiralia</taxon>
        <taxon>Lophotrochozoa</taxon>
        <taxon>Mollusca</taxon>
        <taxon>Gastropoda</taxon>
        <taxon>Heterobranchia</taxon>
        <taxon>Euthyneura</taxon>
        <taxon>Tectipleura</taxon>
        <taxon>Aplysiida</taxon>
        <taxon>Aplysioidea</taxon>
        <taxon>Aplysiidae</taxon>
        <taxon>Aplysia</taxon>
    </lineage>
</organism>
<dbReference type="Gene3D" id="3.10.490.10">
    <property type="entry name" value="Gamma-glutamyl cyclotransferase-like"/>
    <property type="match status" value="1"/>
</dbReference>
<feature type="region of interest" description="Disordered" evidence="3">
    <location>
        <begin position="1"/>
        <end position="31"/>
    </location>
</feature>
<dbReference type="InterPro" id="IPR039126">
    <property type="entry name" value="GGACT"/>
</dbReference>
<evidence type="ECO:0000256" key="1">
    <source>
        <dbReference type="ARBA" id="ARBA00008861"/>
    </source>
</evidence>
<evidence type="ECO:0000256" key="3">
    <source>
        <dbReference type="SAM" id="MobiDB-lite"/>
    </source>
</evidence>
<dbReference type="Proteomes" id="UP000694888">
    <property type="component" value="Unplaced"/>
</dbReference>
<name>A0ABM0K2M8_APLCA</name>
<dbReference type="InterPro" id="IPR036568">
    <property type="entry name" value="GGCT-like_sf"/>
</dbReference>
<proteinExistence type="inferred from homology"/>
<gene>
    <name evidence="6" type="primary">LOC101845195</name>
</gene>
<dbReference type="RefSeq" id="XP_005107342.1">
    <property type="nucleotide sequence ID" value="XM_005107285.3"/>
</dbReference>
<evidence type="ECO:0000256" key="2">
    <source>
        <dbReference type="RuleBase" id="RU367036"/>
    </source>
</evidence>
<protein>
    <recommendedName>
        <fullName evidence="2">Gamma-glutamylcyclotransferase family protein</fullName>
    </recommendedName>
</protein>
<dbReference type="PANTHER" id="PTHR12510">
    <property type="entry name" value="TROPONIN C-AKIN-1 PROTEIN"/>
    <property type="match status" value="1"/>
</dbReference>
<dbReference type="PANTHER" id="PTHR12510:SF4">
    <property type="entry name" value="GAMMA-GLUTAMYLAMINECYCLOTRANSFERASE"/>
    <property type="match status" value="1"/>
</dbReference>
<comment type="similarity">
    <text evidence="1 2">Belongs to the gamma-glutamylcyclotransferase family.</text>
</comment>
<evidence type="ECO:0000313" key="5">
    <source>
        <dbReference type="Proteomes" id="UP000694888"/>
    </source>
</evidence>
<accession>A0ABM0K2M8</accession>
<feature type="compositionally biased region" description="Polar residues" evidence="3">
    <location>
        <begin position="12"/>
        <end position="22"/>
    </location>
</feature>